<evidence type="ECO:0000259" key="1">
    <source>
        <dbReference type="Pfam" id="PF01965"/>
    </source>
</evidence>
<dbReference type="GeneID" id="108820431"/>
<reference evidence="3" key="2">
    <citation type="submission" date="2025-08" db="UniProtKB">
        <authorList>
            <consortium name="RefSeq"/>
        </authorList>
    </citation>
    <scope>IDENTIFICATION</scope>
    <source>
        <tissue evidence="3">Leaf</tissue>
    </source>
</reference>
<dbReference type="PANTHER" id="PTHR48094">
    <property type="entry name" value="PROTEIN/NUCLEIC ACID DEGLYCASE DJ-1-RELATED"/>
    <property type="match status" value="1"/>
</dbReference>
<name>A0A9W3C8M8_RAPSA</name>
<dbReference type="GO" id="GO:0005737">
    <property type="term" value="C:cytoplasm"/>
    <property type="evidence" value="ECO:0007669"/>
    <property type="project" value="TreeGrafter"/>
</dbReference>
<accession>A0A9W3C8M8</accession>
<dbReference type="InterPro" id="IPR050325">
    <property type="entry name" value="Prot/Nucl_acid_deglycase"/>
</dbReference>
<dbReference type="AlphaFoldDB" id="A0A9W3C8M8"/>
<dbReference type="InterPro" id="IPR002818">
    <property type="entry name" value="DJ-1/PfpI"/>
</dbReference>
<dbReference type="InterPro" id="IPR029062">
    <property type="entry name" value="Class_I_gatase-like"/>
</dbReference>
<evidence type="ECO:0000313" key="2">
    <source>
        <dbReference type="Proteomes" id="UP000504610"/>
    </source>
</evidence>
<reference evidence="2" key="1">
    <citation type="journal article" date="2019" name="Database">
        <title>The radish genome database (RadishGD): an integrated information resource for radish genomics.</title>
        <authorList>
            <person name="Yu H.J."/>
            <person name="Baek S."/>
            <person name="Lee Y.J."/>
            <person name="Cho A."/>
            <person name="Mun J.H."/>
        </authorList>
    </citation>
    <scope>NUCLEOTIDE SEQUENCE [LARGE SCALE GENOMIC DNA]</scope>
    <source>
        <strain evidence="2">cv. WK10039</strain>
    </source>
</reference>
<feature type="domain" description="DJ-1/PfpI" evidence="1">
    <location>
        <begin position="11"/>
        <end position="83"/>
    </location>
</feature>
<dbReference type="Pfam" id="PF01965">
    <property type="entry name" value="DJ-1_PfpI"/>
    <property type="match status" value="1"/>
</dbReference>
<dbReference type="Gene3D" id="3.40.50.880">
    <property type="match status" value="1"/>
</dbReference>
<dbReference type="SUPFAM" id="SSF52317">
    <property type="entry name" value="Class I glutamine amidotransferase-like"/>
    <property type="match status" value="1"/>
</dbReference>
<organism evidence="2 3">
    <name type="scientific">Raphanus sativus</name>
    <name type="common">Radish</name>
    <name type="synonym">Raphanus raphanistrum var. sativus</name>
    <dbReference type="NCBI Taxonomy" id="3726"/>
    <lineage>
        <taxon>Eukaryota</taxon>
        <taxon>Viridiplantae</taxon>
        <taxon>Streptophyta</taxon>
        <taxon>Embryophyta</taxon>
        <taxon>Tracheophyta</taxon>
        <taxon>Spermatophyta</taxon>
        <taxon>Magnoliopsida</taxon>
        <taxon>eudicotyledons</taxon>
        <taxon>Gunneridae</taxon>
        <taxon>Pentapetalae</taxon>
        <taxon>rosids</taxon>
        <taxon>malvids</taxon>
        <taxon>Brassicales</taxon>
        <taxon>Brassicaceae</taxon>
        <taxon>Brassiceae</taxon>
        <taxon>Raphanus</taxon>
    </lineage>
</organism>
<dbReference type="GO" id="GO:1903189">
    <property type="term" value="P:glyoxal metabolic process"/>
    <property type="evidence" value="ECO:0007669"/>
    <property type="project" value="TreeGrafter"/>
</dbReference>
<proteinExistence type="predicted"/>
<dbReference type="Proteomes" id="UP000504610">
    <property type="component" value="Chromosome 8"/>
</dbReference>
<gene>
    <name evidence="3" type="primary">LOC108820431</name>
</gene>
<sequence>MSWSFDCTPQDGSEEMEAVAIIEILRRAKANVVVAVLGNNLEVVASRKVKLIADVLLDEAEKNSYDLIVFPGGLGGAEGFASSECKPNIIH</sequence>
<protein>
    <submittedName>
        <fullName evidence="3">Protein DJ-1 homolog B-like isoform X2</fullName>
    </submittedName>
</protein>
<evidence type="ECO:0000313" key="3">
    <source>
        <dbReference type="RefSeq" id="XP_056847826.1"/>
    </source>
</evidence>
<keyword evidence="2" id="KW-1185">Reference proteome</keyword>
<dbReference type="RefSeq" id="XP_056847826.1">
    <property type="nucleotide sequence ID" value="XM_056991846.1"/>
</dbReference>
<dbReference type="PANTHER" id="PTHR48094:SF12">
    <property type="entry name" value="PARKINSON DISEASE PROTEIN 7 HOMOLOG"/>
    <property type="match status" value="1"/>
</dbReference>